<dbReference type="RefSeq" id="WP_085227563.1">
    <property type="nucleotide sequence ID" value="NZ_BSQD01000004.1"/>
</dbReference>
<proteinExistence type="predicted"/>
<keyword evidence="3" id="KW-1185">Reference proteome</keyword>
<feature type="domain" description="Tlde1" evidence="1">
    <location>
        <begin position="23"/>
        <end position="146"/>
    </location>
</feature>
<sequence>MAAHCTFVLNGQPLSKLVCDGLTFPAFSGDVGHENKPADTALAKAGPIPKGRYYIISRESGGRLGWLWDPIKDEFSDSHRSEWFSLHPMAQPMADWVIVNGIRRDNFRLHPAGRQRLSEGCITLTDKSRFNQLRSYLLSLPPSYIPGTKSRYYGVVEVK</sequence>
<dbReference type="OrthoDB" id="6490254at2"/>
<evidence type="ECO:0000313" key="2">
    <source>
        <dbReference type="EMBL" id="SMF33161.1"/>
    </source>
</evidence>
<dbReference type="GeneID" id="95553587"/>
<organism evidence="2 3">
    <name type="scientific">Trinickia caryophylli</name>
    <name type="common">Paraburkholderia caryophylli</name>
    <dbReference type="NCBI Taxonomy" id="28094"/>
    <lineage>
        <taxon>Bacteria</taxon>
        <taxon>Pseudomonadati</taxon>
        <taxon>Pseudomonadota</taxon>
        <taxon>Betaproteobacteria</taxon>
        <taxon>Burkholderiales</taxon>
        <taxon>Burkholderiaceae</taxon>
        <taxon>Trinickia</taxon>
    </lineage>
</organism>
<evidence type="ECO:0000313" key="3">
    <source>
        <dbReference type="Proteomes" id="UP000192911"/>
    </source>
</evidence>
<dbReference type="AlphaFoldDB" id="A0A1X7EFL7"/>
<dbReference type="InterPro" id="IPR021225">
    <property type="entry name" value="Tlde1_dom"/>
</dbReference>
<name>A0A1X7EFL7_TRICW</name>
<dbReference type="EMBL" id="FXAH01000005">
    <property type="protein sequence ID" value="SMF33161.1"/>
    <property type="molecule type" value="Genomic_DNA"/>
</dbReference>
<gene>
    <name evidence="2" type="ORF">SAMN06295900_105331</name>
</gene>
<dbReference type="Pfam" id="PF10908">
    <property type="entry name" value="Tlde1_dom"/>
    <property type="match status" value="1"/>
</dbReference>
<accession>A0A1X7EFL7</accession>
<dbReference type="Proteomes" id="UP000192911">
    <property type="component" value="Unassembled WGS sequence"/>
</dbReference>
<reference evidence="3" key="1">
    <citation type="submission" date="2017-04" db="EMBL/GenBank/DDBJ databases">
        <authorList>
            <person name="Varghese N."/>
            <person name="Submissions S."/>
        </authorList>
    </citation>
    <scope>NUCLEOTIDE SEQUENCE [LARGE SCALE GENOMIC DNA]</scope>
    <source>
        <strain evidence="3">Ballard 720</strain>
    </source>
</reference>
<protein>
    <recommendedName>
        <fullName evidence="1">Tlde1 domain-containing protein</fullName>
    </recommendedName>
</protein>
<evidence type="ECO:0000259" key="1">
    <source>
        <dbReference type="Pfam" id="PF10908"/>
    </source>
</evidence>